<dbReference type="InterPro" id="IPR050231">
    <property type="entry name" value="Iron_ascorbate_oxido_reductase"/>
</dbReference>
<dbReference type="Proteomes" id="UP000053257">
    <property type="component" value="Unassembled WGS sequence"/>
</dbReference>
<dbReference type="PANTHER" id="PTHR47990">
    <property type="entry name" value="2-OXOGLUTARATE (2OG) AND FE(II)-DEPENDENT OXYGENASE SUPERFAMILY PROTEIN-RELATED"/>
    <property type="match status" value="1"/>
</dbReference>
<organism evidence="3 4">
    <name type="scientific">Phlebiopsis gigantea (strain 11061_1 CR5-6)</name>
    <name type="common">White-rot fungus</name>
    <name type="synonym">Peniophora gigantea</name>
    <dbReference type="NCBI Taxonomy" id="745531"/>
    <lineage>
        <taxon>Eukaryota</taxon>
        <taxon>Fungi</taxon>
        <taxon>Dikarya</taxon>
        <taxon>Basidiomycota</taxon>
        <taxon>Agaricomycotina</taxon>
        <taxon>Agaricomycetes</taxon>
        <taxon>Polyporales</taxon>
        <taxon>Phanerochaetaceae</taxon>
        <taxon>Phlebiopsis</taxon>
    </lineage>
</organism>
<evidence type="ECO:0000259" key="1">
    <source>
        <dbReference type="Pfam" id="PF03171"/>
    </source>
</evidence>
<proteinExistence type="predicted"/>
<keyword evidence="4" id="KW-1185">Reference proteome</keyword>
<dbReference type="InterPro" id="IPR026992">
    <property type="entry name" value="DIOX_N"/>
</dbReference>
<dbReference type="SUPFAM" id="SSF51197">
    <property type="entry name" value="Clavaminate synthase-like"/>
    <property type="match status" value="1"/>
</dbReference>
<protein>
    <recommendedName>
        <fullName evidence="5">Fe2OG dioxygenase domain-containing protein</fullName>
    </recommendedName>
</protein>
<reference evidence="3 4" key="1">
    <citation type="journal article" date="2014" name="PLoS Genet.">
        <title>Analysis of the Phlebiopsis gigantea genome, transcriptome and secretome provides insight into its pioneer colonization strategies of wood.</title>
        <authorList>
            <person name="Hori C."/>
            <person name="Ishida T."/>
            <person name="Igarashi K."/>
            <person name="Samejima M."/>
            <person name="Suzuki H."/>
            <person name="Master E."/>
            <person name="Ferreira P."/>
            <person name="Ruiz-Duenas F.J."/>
            <person name="Held B."/>
            <person name="Canessa P."/>
            <person name="Larrondo L.F."/>
            <person name="Schmoll M."/>
            <person name="Druzhinina I.S."/>
            <person name="Kubicek C.P."/>
            <person name="Gaskell J.A."/>
            <person name="Kersten P."/>
            <person name="St John F."/>
            <person name="Glasner J."/>
            <person name="Sabat G."/>
            <person name="Splinter BonDurant S."/>
            <person name="Syed K."/>
            <person name="Yadav J."/>
            <person name="Mgbeahuruike A.C."/>
            <person name="Kovalchuk A."/>
            <person name="Asiegbu F.O."/>
            <person name="Lackner G."/>
            <person name="Hoffmeister D."/>
            <person name="Rencoret J."/>
            <person name="Gutierrez A."/>
            <person name="Sun H."/>
            <person name="Lindquist E."/>
            <person name="Barry K."/>
            <person name="Riley R."/>
            <person name="Grigoriev I.V."/>
            <person name="Henrissat B."/>
            <person name="Kues U."/>
            <person name="Berka R.M."/>
            <person name="Martinez A.T."/>
            <person name="Covert S.F."/>
            <person name="Blanchette R.A."/>
            <person name="Cullen D."/>
        </authorList>
    </citation>
    <scope>NUCLEOTIDE SEQUENCE [LARGE SCALE GENOMIC DNA]</scope>
    <source>
        <strain evidence="3 4">11061_1 CR5-6</strain>
    </source>
</reference>
<name>A0A0C3S555_PHLG1</name>
<dbReference type="InterPro" id="IPR044861">
    <property type="entry name" value="IPNS-like_FE2OG_OXY"/>
</dbReference>
<evidence type="ECO:0000313" key="4">
    <source>
        <dbReference type="Proteomes" id="UP000053257"/>
    </source>
</evidence>
<evidence type="ECO:0008006" key="5">
    <source>
        <dbReference type="Google" id="ProtNLM"/>
    </source>
</evidence>
<dbReference type="EMBL" id="KN840622">
    <property type="protein sequence ID" value="KIP03325.1"/>
    <property type="molecule type" value="Genomic_DNA"/>
</dbReference>
<sequence>MTVTHPSPSIPRYVPPPVTTEDLDYAELAVVDLSKISTPEGKAELVELVREAMRTLGFLCIVNHGLSPEQKDRVFDVGDAVFTQVPEDDKTKYASNIAETGTYQGYKPRGFWHVDGGVRDQFEQYTTRRDVFNKDHPEALHPLLPEVATFARHNHFNVLHPILRLMALGLELPEDALVKLHKWDAGNETSISYIKYFPRSAEDEIKSKNVWFKGHTDIGSITILWSQPISALQIQLPDGKWKWVKHIDNALVINAGDCMEFLSGGQYKATIHRVVQPPVDQRGCERLGVFYFSFPNENVKLVPLVESPVLQREGIVRRFDDAAAPMVAAWRTGRTVAYGKTELKKSEEKPGVEEEYINGILVKHYN</sequence>
<gene>
    <name evidence="3" type="ORF">PHLGIDRAFT_37493</name>
</gene>
<accession>A0A0C3S555</accession>
<dbReference type="AlphaFoldDB" id="A0A0C3S555"/>
<dbReference type="Gene3D" id="2.60.120.330">
    <property type="entry name" value="B-lactam Antibiotic, Isopenicillin N Synthase, Chain"/>
    <property type="match status" value="1"/>
</dbReference>
<feature type="domain" description="Non-haem dioxygenase N-terminal" evidence="2">
    <location>
        <begin position="30"/>
        <end position="137"/>
    </location>
</feature>
<dbReference type="STRING" id="745531.A0A0C3S555"/>
<dbReference type="InterPro" id="IPR027443">
    <property type="entry name" value="IPNS-like_sf"/>
</dbReference>
<dbReference type="HOGENOM" id="CLU_010119_10_0_1"/>
<dbReference type="OrthoDB" id="406156at2759"/>
<evidence type="ECO:0000313" key="3">
    <source>
        <dbReference type="EMBL" id="KIP03325.1"/>
    </source>
</evidence>
<dbReference type="PRINTS" id="PR00682">
    <property type="entry name" value="IPNSYNTHASE"/>
</dbReference>
<feature type="domain" description="Isopenicillin N synthase-like Fe(2+) 2OG dioxygenase" evidence="1">
    <location>
        <begin position="194"/>
        <end position="280"/>
    </location>
</feature>
<evidence type="ECO:0000259" key="2">
    <source>
        <dbReference type="Pfam" id="PF14226"/>
    </source>
</evidence>
<dbReference type="Pfam" id="PF14226">
    <property type="entry name" value="DIOX_N"/>
    <property type="match status" value="1"/>
</dbReference>
<dbReference type="Pfam" id="PF03171">
    <property type="entry name" value="2OG-FeII_Oxy"/>
    <property type="match status" value="1"/>
</dbReference>